<sequence length="85" mass="8807">MPSSFAGSAPSAAEAPGRPVLGLVHDALSRGRRCGTVPLGHGADHAGDRPPRSRGARADPPAERVRTGGFPAEVTYGTDPWERHA</sequence>
<dbReference type="Proteomes" id="UP001501455">
    <property type="component" value="Unassembled WGS sequence"/>
</dbReference>
<reference evidence="3" key="1">
    <citation type="journal article" date="2019" name="Int. J. Syst. Evol. Microbiol.">
        <title>The Global Catalogue of Microorganisms (GCM) 10K type strain sequencing project: providing services to taxonomists for standard genome sequencing and annotation.</title>
        <authorList>
            <consortium name="The Broad Institute Genomics Platform"/>
            <consortium name="The Broad Institute Genome Sequencing Center for Infectious Disease"/>
            <person name="Wu L."/>
            <person name="Ma J."/>
        </authorList>
    </citation>
    <scope>NUCLEOTIDE SEQUENCE [LARGE SCALE GENOMIC DNA]</scope>
    <source>
        <strain evidence="3">JCM 4816</strain>
    </source>
</reference>
<gene>
    <name evidence="2" type="ORF">GCM10019016_029790</name>
</gene>
<evidence type="ECO:0000313" key="2">
    <source>
        <dbReference type="EMBL" id="GAA3495878.1"/>
    </source>
</evidence>
<proteinExistence type="predicted"/>
<comment type="caution">
    <text evidence="2">The sequence shown here is derived from an EMBL/GenBank/DDBJ whole genome shotgun (WGS) entry which is preliminary data.</text>
</comment>
<protein>
    <submittedName>
        <fullName evidence="2">Uncharacterized protein</fullName>
    </submittedName>
</protein>
<evidence type="ECO:0000256" key="1">
    <source>
        <dbReference type="SAM" id="MobiDB-lite"/>
    </source>
</evidence>
<feature type="region of interest" description="Disordered" evidence="1">
    <location>
        <begin position="33"/>
        <end position="85"/>
    </location>
</feature>
<organism evidence="2 3">
    <name type="scientific">Streptomyces prasinosporus</name>
    <dbReference type="NCBI Taxonomy" id="68256"/>
    <lineage>
        <taxon>Bacteria</taxon>
        <taxon>Bacillati</taxon>
        <taxon>Actinomycetota</taxon>
        <taxon>Actinomycetes</taxon>
        <taxon>Kitasatosporales</taxon>
        <taxon>Streptomycetaceae</taxon>
        <taxon>Streptomyces</taxon>
        <taxon>Streptomyces albogriseolus group</taxon>
    </lineage>
</organism>
<keyword evidence="3" id="KW-1185">Reference proteome</keyword>
<accession>A0ABP6TM79</accession>
<dbReference type="EMBL" id="BAAAXF010000021">
    <property type="protein sequence ID" value="GAA3495878.1"/>
    <property type="molecule type" value="Genomic_DNA"/>
</dbReference>
<name>A0ABP6TM79_9ACTN</name>
<evidence type="ECO:0000313" key="3">
    <source>
        <dbReference type="Proteomes" id="UP001501455"/>
    </source>
</evidence>
<feature type="compositionally biased region" description="Basic and acidic residues" evidence="1">
    <location>
        <begin position="42"/>
        <end position="66"/>
    </location>
</feature>